<sequence length="655" mass="68491">MGEAEEWSGAAESESGRTGGRQEGATVTETERPGAGEQSGHGKGQRQRMADSADSKPLNRRGMLAVMGMTGVGLLSASLLNRTSTSAGAGSVRAAVYGPGPAWAGDSVVPVTIAELRTIASADESCLYYVTDRGREGMFVYDPADATTADNNGTVFVSSSGARFKRIVGESVDVKWFGAFGDGYNHPLSDTFATLAAARVWYPHAKALSDETDWCAIQAAIEAVKSGTTGTTVVWIPSGTYIVNQAIRAEVDNIVLQGTGASVISLETDYIALLVNKTTPPSTTVEPVRNVVVRDLTFQAVKGFGPSNAGIVALNHCIDVLVDNVRVIGDSAQLTARQRMTNGIATSQGTNGVLRNCVVDGVSKPGYYVANGTRDLRVEGCEARNVSGHLGAQPGMGVSGADRIQFVHCNSHHNQGAGLQISTDGYPAPAGTPATNVQVIGGQFHNNQGHGILTGTNVPGQYPRHFQIIGADTSNNKLHGVNITGGHHVTVTNHTSKENGSGGILIDNGAGLVTNVDVINPNVYNNAQLLTIGGIVIRGASRVTVQGGRVFDSQETKTQDYGIEFFPHAGGVKPSDIRIIDVSSFGNKLSDYALGVVEGANVEATTGYYRIQDNGTPESVLSAPPGSEYTDTATGIQYVKQSGTGPTGWKQVSLL</sequence>
<dbReference type="InterPro" id="IPR051550">
    <property type="entry name" value="SCF-Subunits/Alg-Epimerases"/>
</dbReference>
<keyword evidence="1" id="KW-0677">Repeat</keyword>
<accession>A0A927GYK8</accession>
<organism evidence="4 5">
    <name type="scientific">Paenibacillus oceani</name>
    <dbReference type="NCBI Taxonomy" id="2772510"/>
    <lineage>
        <taxon>Bacteria</taxon>
        <taxon>Bacillati</taxon>
        <taxon>Bacillota</taxon>
        <taxon>Bacilli</taxon>
        <taxon>Bacillales</taxon>
        <taxon>Paenibacillaceae</taxon>
        <taxon>Paenibacillus</taxon>
    </lineage>
</organism>
<dbReference type="Pfam" id="PF12708">
    <property type="entry name" value="Pect-lyase_RHGA_epim"/>
    <property type="match status" value="1"/>
</dbReference>
<feature type="domain" description="Rhamnogalacturonase A/B/Epimerase-like pectate lyase" evidence="3">
    <location>
        <begin position="213"/>
        <end position="370"/>
    </location>
</feature>
<feature type="region of interest" description="Disordered" evidence="2">
    <location>
        <begin position="1"/>
        <end position="59"/>
    </location>
</feature>
<dbReference type="InterPro" id="IPR024535">
    <property type="entry name" value="RHGA/B-epi-like_pectate_lyase"/>
</dbReference>
<gene>
    <name evidence="4" type="ORF">IDH45_00950</name>
</gene>
<proteinExistence type="predicted"/>
<evidence type="ECO:0000256" key="1">
    <source>
        <dbReference type="ARBA" id="ARBA00022737"/>
    </source>
</evidence>
<comment type="caution">
    <text evidence="4">The sequence shown here is derived from an EMBL/GenBank/DDBJ whole genome shotgun (WGS) entry which is preliminary data.</text>
</comment>
<dbReference type="PANTHER" id="PTHR22990">
    <property type="entry name" value="F-BOX ONLY PROTEIN"/>
    <property type="match status" value="1"/>
</dbReference>
<dbReference type="InterPro" id="IPR012334">
    <property type="entry name" value="Pectin_lyas_fold"/>
</dbReference>
<dbReference type="SMART" id="SM00710">
    <property type="entry name" value="PbH1"/>
    <property type="match status" value="10"/>
</dbReference>
<dbReference type="RefSeq" id="WP_190923780.1">
    <property type="nucleotide sequence ID" value="NZ_JACXJA010000001.1"/>
</dbReference>
<dbReference type="InterPro" id="IPR006626">
    <property type="entry name" value="PbH1"/>
</dbReference>
<dbReference type="InterPro" id="IPR011050">
    <property type="entry name" value="Pectin_lyase_fold/virulence"/>
</dbReference>
<evidence type="ECO:0000256" key="2">
    <source>
        <dbReference type="SAM" id="MobiDB-lite"/>
    </source>
</evidence>
<dbReference type="SUPFAM" id="SSF51126">
    <property type="entry name" value="Pectin lyase-like"/>
    <property type="match status" value="1"/>
</dbReference>
<evidence type="ECO:0000313" key="5">
    <source>
        <dbReference type="Proteomes" id="UP000639396"/>
    </source>
</evidence>
<dbReference type="PANTHER" id="PTHR22990:SF15">
    <property type="entry name" value="F-BOX ONLY PROTEIN 10"/>
    <property type="match status" value="1"/>
</dbReference>
<protein>
    <submittedName>
        <fullName evidence="4">Right-handed parallel beta-helix repeat-containing protein</fullName>
    </submittedName>
</protein>
<name>A0A927GYK8_9BACL</name>
<dbReference type="AlphaFoldDB" id="A0A927GYK8"/>
<dbReference type="Gene3D" id="2.160.20.10">
    <property type="entry name" value="Single-stranded right-handed beta-helix, Pectin lyase-like"/>
    <property type="match status" value="2"/>
</dbReference>
<reference evidence="4" key="1">
    <citation type="submission" date="2020-09" db="EMBL/GenBank/DDBJ databases">
        <title>A novel bacterium of genus Paenibacillus, isolated from South China Sea.</title>
        <authorList>
            <person name="Huang H."/>
            <person name="Mo K."/>
            <person name="Hu Y."/>
        </authorList>
    </citation>
    <scope>NUCLEOTIDE SEQUENCE</scope>
    <source>
        <strain evidence="4">IB182363</strain>
    </source>
</reference>
<keyword evidence="5" id="KW-1185">Reference proteome</keyword>
<evidence type="ECO:0000259" key="3">
    <source>
        <dbReference type="Pfam" id="PF12708"/>
    </source>
</evidence>
<dbReference type="Proteomes" id="UP000639396">
    <property type="component" value="Unassembled WGS sequence"/>
</dbReference>
<dbReference type="EMBL" id="JACXJA010000001">
    <property type="protein sequence ID" value="MBD2860554.1"/>
    <property type="molecule type" value="Genomic_DNA"/>
</dbReference>
<evidence type="ECO:0000313" key="4">
    <source>
        <dbReference type="EMBL" id="MBD2860554.1"/>
    </source>
</evidence>